<evidence type="ECO:0000256" key="1">
    <source>
        <dbReference type="ARBA" id="ARBA00012486"/>
    </source>
</evidence>
<dbReference type="AlphaFoldDB" id="Q75GA0"/>
<reference evidence="10" key="4">
    <citation type="journal article" date="2008" name="Nucleic Acids Res.">
        <title>The rice annotation project database (RAP-DB): 2008 update.</title>
        <authorList>
            <consortium name="The rice annotation project (RAP)"/>
        </authorList>
    </citation>
    <scope>GENOME REANNOTATION</scope>
    <source>
        <strain evidence="10">cv. Nipponbare</strain>
    </source>
</reference>
<dbReference type="PANTHER" id="PTHR46116:SF10">
    <property type="entry name" value="OS05G0232500 PROTEIN"/>
    <property type="match status" value="1"/>
</dbReference>
<reference evidence="10" key="3">
    <citation type="journal article" date="2005" name="Nature">
        <title>The map-based sequence of the rice genome.</title>
        <authorList>
            <consortium name="International rice genome sequencing project (IRGSP)"/>
            <person name="Matsumoto T."/>
            <person name="Wu J."/>
            <person name="Kanamori H."/>
            <person name="Katayose Y."/>
            <person name="Fujisawa M."/>
            <person name="Namiki N."/>
            <person name="Mizuno H."/>
            <person name="Yamamoto K."/>
            <person name="Antonio B.A."/>
            <person name="Baba T."/>
            <person name="Sakata K."/>
            <person name="Nagamura Y."/>
            <person name="Aoki H."/>
            <person name="Arikawa K."/>
            <person name="Arita K."/>
            <person name="Bito T."/>
            <person name="Chiden Y."/>
            <person name="Fujitsuka N."/>
            <person name="Fukunaka R."/>
            <person name="Hamada M."/>
            <person name="Harada C."/>
            <person name="Hayashi A."/>
            <person name="Hijishita S."/>
            <person name="Honda M."/>
            <person name="Hosokawa S."/>
            <person name="Ichikawa Y."/>
            <person name="Idonuma A."/>
            <person name="Iijima M."/>
            <person name="Ikeda M."/>
            <person name="Ikeno M."/>
            <person name="Ito K."/>
            <person name="Ito S."/>
            <person name="Ito T."/>
            <person name="Ito Y."/>
            <person name="Ito Y."/>
            <person name="Iwabuchi A."/>
            <person name="Kamiya K."/>
            <person name="Karasawa W."/>
            <person name="Kurita K."/>
            <person name="Katagiri S."/>
            <person name="Kikuta A."/>
            <person name="Kobayashi H."/>
            <person name="Kobayashi N."/>
            <person name="Machita K."/>
            <person name="Maehara T."/>
            <person name="Masukawa M."/>
            <person name="Mizubayashi T."/>
            <person name="Mukai Y."/>
            <person name="Nagasaki H."/>
            <person name="Nagata Y."/>
            <person name="Naito S."/>
            <person name="Nakashima M."/>
            <person name="Nakama Y."/>
            <person name="Nakamichi Y."/>
            <person name="Nakamura M."/>
            <person name="Meguro A."/>
            <person name="Negishi M."/>
            <person name="Ohta I."/>
            <person name="Ohta T."/>
            <person name="Okamoto M."/>
            <person name="Ono N."/>
            <person name="Saji S."/>
            <person name="Sakaguchi M."/>
            <person name="Sakai K."/>
            <person name="Shibata M."/>
            <person name="Shimokawa T."/>
            <person name="Song J."/>
            <person name="Takazaki Y."/>
            <person name="Terasawa K."/>
            <person name="Tsugane M."/>
            <person name="Tsuji K."/>
            <person name="Ueda S."/>
            <person name="Waki K."/>
            <person name="Yamagata H."/>
            <person name="Yamamoto M."/>
            <person name="Yamamoto S."/>
            <person name="Yamane H."/>
            <person name="Yoshiki S."/>
            <person name="Yoshihara R."/>
            <person name="Yukawa K."/>
            <person name="Zhong H."/>
            <person name="Yano M."/>
            <person name="Yuan Q."/>
            <person name="Ouyang S."/>
            <person name="Liu J."/>
            <person name="Jones K.M."/>
            <person name="Gansberger K."/>
            <person name="Moffat K."/>
            <person name="Hill J."/>
            <person name="Bera J."/>
            <person name="Fadrosh D."/>
            <person name="Jin S."/>
            <person name="Johri S."/>
            <person name="Kim M."/>
            <person name="Overton L."/>
            <person name="Reardon M."/>
            <person name="Tsitrin T."/>
            <person name="Vuong H."/>
            <person name="Weaver B."/>
            <person name="Ciecko A."/>
            <person name="Tallon L."/>
            <person name="Jackson J."/>
            <person name="Pai G."/>
            <person name="Aken S.V."/>
            <person name="Utterback T."/>
            <person name="Reidmuller S."/>
            <person name="Feldblyum T."/>
            <person name="Hsiao J."/>
            <person name="Zismann V."/>
            <person name="Iobst S."/>
            <person name="de Vazeille A.R."/>
            <person name="Buell C.R."/>
            <person name="Ying K."/>
            <person name="Li Y."/>
            <person name="Lu T."/>
            <person name="Huang Y."/>
            <person name="Zhao Q."/>
            <person name="Feng Q."/>
            <person name="Zhang L."/>
            <person name="Zhu J."/>
            <person name="Weng Q."/>
            <person name="Mu J."/>
            <person name="Lu Y."/>
            <person name="Fan D."/>
            <person name="Liu Y."/>
            <person name="Guan J."/>
            <person name="Zhang Y."/>
            <person name="Yu S."/>
            <person name="Liu X."/>
            <person name="Zhang Y."/>
            <person name="Hong G."/>
            <person name="Han B."/>
            <person name="Choisne N."/>
            <person name="Demange N."/>
            <person name="Orjeda G."/>
            <person name="Samain S."/>
            <person name="Cattolico L."/>
            <person name="Pelletier E."/>
            <person name="Couloux A."/>
            <person name="Segurens B."/>
            <person name="Wincker P."/>
            <person name="D'Hont A."/>
            <person name="Scarpelli C."/>
            <person name="Weissenbach J."/>
            <person name="Salanoubat M."/>
            <person name="Quetier F."/>
            <person name="Yu Y."/>
            <person name="Kim H.R."/>
            <person name="Rambo T."/>
            <person name="Currie J."/>
            <person name="Collura K."/>
            <person name="Luo M."/>
            <person name="Yang T."/>
            <person name="Ammiraju J.S.S."/>
            <person name="Engler F."/>
            <person name="Soderlund C."/>
            <person name="Wing R.A."/>
            <person name="Palmer L.E."/>
            <person name="de la Bastide M."/>
            <person name="Spiegel L."/>
            <person name="Nascimento L."/>
            <person name="Zutavern T."/>
            <person name="O'Shaughnessy A."/>
            <person name="Dike S."/>
            <person name="Dedhia N."/>
            <person name="Preston R."/>
            <person name="Balija V."/>
            <person name="McCombie W.R."/>
            <person name="Chow T."/>
            <person name="Chen H."/>
            <person name="Chung M."/>
            <person name="Chen C."/>
            <person name="Shaw J."/>
            <person name="Wu H."/>
            <person name="Hsiao K."/>
            <person name="Chao Y."/>
            <person name="Chu M."/>
            <person name="Cheng C."/>
            <person name="Hour A."/>
            <person name="Lee P."/>
            <person name="Lin S."/>
            <person name="Lin Y."/>
            <person name="Liou J."/>
            <person name="Liu S."/>
            <person name="Hsing Y."/>
            <person name="Raghuvanshi S."/>
            <person name="Mohanty A."/>
            <person name="Bharti A.K."/>
            <person name="Gaur A."/>
            <person name="Gupta V."/>
            <person name="Kumar D."/>
            <person name="Ravi V."/>
            <person name="Vij S."/>
            <person name="Kapur A."/>
            <person name="Khurana P."/>
            <person name="Khurana P."/>
            <person name="Khurana J.P."/>
            <person name="Tyagi A.K."/>
            <person name="Gaikwad K."/>
            <person name="Singh A."/>
            <person name="Dalal V."/>
            <person name="Srivastava S."/>
            <person name="Dixit A."/>
            <person name="Pal A.K."/>
            <person name="Ghazi I.A."/>
            <person name="Yadav M."/>
            <person name="Pandit A."/>
            <person name="Bhargava A."/>
            <person name="Sureshbabu K."/>
            <person name="Batra K."/>
            <person name="Sharma T.R."/>
            <person name="Mohapatra T."/>
            <person name="Singh N.K."/>
            <person name="Messing J."/>
            <person name="Nelson A.B."/>
            <person name="Fuks G."/>
            <person name="Kavchok S."/>
            <person name="Keizer G."/>
            <person name="Linton E."/>
            <person name="Llaca V."/>
            <person name="Song R."/>
            <person name="Tanyolac B."/>
            <person name="Young S."/>
            <person name="Ho-Il K."/>
            <person name="Hahn J.H."/>
            <person name="Sangsakoo G."/>
            <person name="Vanavichit A."/>
            <person name="de Mattos Luiz.A.T."/>
            <person name="Zimmer P.D."/>
            <person name="Malone G."/>
            <person name="Dellagostin O."/>
            <person name="de Oliveira A.C."/>
            <person name="Bevan M."/>
            <person name="Bancroft I."/>
            <person name="Minx P."/>
            <person name="Cordum H."/>
            <person name="Wilson R."/>
            <person name="Cheng Z."/>
            <person name="Jin W."/>
            <person name="Jiang J."/>
            <person name="Leong S.A."/>
            <person name="Iwama H."/>
            <person name="Gojobori T."/>
            <person name="Itoh T."/>
            <person name="Niimura Y."/>
            <person name="Fujii Y."/>
            <person name="Habara T."/>
            <person name="Sakai H."/>
            <person name="Sato Y."/>
            <person name="Wilson G."/>
            <person name="Kumar K."/>
            <person name="McCouch S."/>
            <person name="Juretic N."/>
            <person name="Hoen D."/>
            <person name="Wright S."/>
            <person name="Bruskiewich R."/>
            <person name="Bureau T."/>
            <person name="Miyao A."/>
            <person name="Hirochika H."/>
            <person name="Nishikawa T."/>
            <person name="Kadowaki K."/>
            <person name="Sugiura M."/>
            <person name="Burr B."/>
            <person name="Sasaki T."/>
        </authorList>
    </citation>
    <scope>NUCLEOTIDE SEQUENCE [LARGE SCALE GENOMIC DNA]</scope>
    <source>
        <strain evidence="10">cv. Nipponbare</strain>
    </source>
</reference>
<accession>Q75GA0</accession>
<reference evidence="9" key="2">
    <citation type="submission" date="2004-07" db="EMBL/GenBank/DDBJ databases">
        <title>Oryza sativa (japonica ciultivar-group) chromosome 5 clone OSJNBa0060G17, complete sequence.</title>
        <authorList>
            <person name="Chow T.-Y."/>
            <person name="Hsing Y.-I.C."/>
            <person name="Chen C.-S."/>
            <person name="Chen H.-H."/>
            <person name="Liu S.-M."/>
            <person name="Chao Y.-T."/>
            <person name="Chang S.-J."/>
            <person name="Chen H.-C."/>
            <person name="Chen S.-K.A."/>
            <person name="Chen T.-R."/>
            <person name="Chen Y.-L."/>
            <person name="Cheng C.-H."/>
            <person name="Chung C.-I."/>
            <person name="Han S.-Y."/>
            <person name="Hsiao S.-H."/>
            <person name="Hsiung J.-N."/>
            <person name="Hsu C.-H."/>
            <person name="Huang J.-J."/>
            <person name="Kau P.-I."/>
            <person name="Lee M.-C."/>
            <person name="Leu H.-L."/>
            <person name="Li Y.-F."/>
            <person name="Lin S.-J."/>
            <person name="Lin Y.-C."/>
            <person name="Wu S.-W."/>
            <person name="Yu C.-Y."/>
            <person name="Yu S.-W."/>
            <person name="Wu H.-P."/>
            <person name="Shaw J.-F."/>
            <person name="McCombie W.R."/>
            <person name="Zutavern T."/>
            <person name="Spiegel L."/>
            <person name="de la Bastide M."/>
            <person name="Muller S."/>
            <person name="Nascimento L."/>
            <person name="Balija V."/>
            <person name="Bell M."/>
            <person name="Miller B."/>
            <person name="Katzenberger F."/>
            <person name="Andrade M.V."/>
            <person name="Dike S."/>
            <person name="O'Shaughnessy A."/>
            <person name="Palmer L."/>
            <person name="Dedhia N."/>
        </authorList>
    </citation>
    <scope>NUCLEOTIDE SEQUENCE</scope>
</reference>
<evidence type="ECO:0000256" key="6">
    <source>
        <dbReference type="SAM" id="MobiDB-lite"/>
    </source>
</evidence>
<dbReference type="GO" id="GO:0005524">
    <property type="term" value="F:ATP binding"/>
    <property type="evidence" value="ECO:0007669"/>
    <property type="project" value="UniProtKB-KW"/>
</dbReference>
<dbReference type="FunFam" id="3.10.110.10:FF:000028">
    <property type="entry name" value="Probable ubiquitin-conjugating enzyme E2 23"/>
    <property type="match status" value="1"/>
</dbReference>
<dbReference type="InterPro" id="IPR000608">
    <property type="entry name" value="UBC"/>
</dbReference>
<reference evidence="8" key="1">
    <citation type="submission" date="2004-04" db="EMBL/GenBank/DDBJ databases">
        <title>Oryza sativa BAC OSJNBa0042F15 genomic sequence.</title>
        <authorList>
            <person name="Chow T.-Y."/>
            <person name="Hsing Y.-I.C."/>
            <person name="Chen C.-S."/>
            <person name="Chen H.-H."/>
            <person name="Liu S.-M."/>
            <person name="Chao Y.-T."/>
            <person name="Lee P.-F."/>
            <person name="Chang S.-J."/>
            <person name="Chen H.-C."/>
            <person name="Chen S.-K."/>
            <person name="Chen T.-R."/>
            <person name="Chen Y.-L."/>
            <person name="Cheng C.-H."/>
            <person name="Chung C.-I."/>
            <person name="Han S.-Y."/>
            <person name="Hsiao S.-H."/>
            <person name="Hsiung J.-N."/>
            <person name="Hsu C.-H."/>
            <person name="Kau P.-I."/>
            <person name="Lee M.-C."/>
            <person name="Leu H.-L."/>
            <person name="Li Y.-F."/>
            <person name="Lin S.-J."/>
            <person name="Lin Y.-C."/>
            <person name="Wu S.-W."/>
            <person name="Yu C.-Y."/>
            <person name="Yu S.-W."/>
            <person name="Wu H.-P."/>
            <person name="Shaw J.-F."/>
        </authorList>
    </citation>
    <scope>NUCLEOTIDE SEQUENCE</scope>
</reference>
<feature type="region of interest" description="Disordered" evidence="6">
    <location>
        <begin position="87"/>
        <end position="111"/>
    </location>
</feature>
<evidence type="ECO:0000256" key="4">
    <source>
        <dbReference type="ARBA" id="ARBA00022786"/>
    </source>
</evidence>
<protein>
    <recommendedName>
        <fullName evidence="1">E2 ubiquitin-conjugating enzyme</fullName>
        <ecNumber evidence="1">2.3.2.23</ecNumber>
    </recommendedName>
</protein>
<keyword evidence="2" id="KW-0808">Transferase</keyword>
<sequence length="508" mass="56730">MAAAARLPAVGLGRLPEDARRRGVLLVVVLGFLPRRRRSRVGRGAAAEAAALPGSIDLKLKLHRLFASLLLLLTKDQFYIDPNQYGSSSNDQVGLSTENNSFQAPEPELQNSDCVEDEEEDYYLYDEDDVCYDDDGDYEFDETDFNQQLADKFDGLDLPPGVEATVPWLQKKDIADGPSTFKSMAELDADITKKYEFFKQFDVVENFSDHHYADKPVGKTGKDWTKRIQYDWKLLEKDLPASIYVRVSENRMDLLRAVIIGPQGTPYHDGLFFFDAQFTSTYPSTPPVVYYHSGGLRLNPNLYACGKVCLSLLGTWSGSGCEKWNSAHSTMLQVLVSIQALVLNENPYFNEPGYETYANSATGQKSAMDYNDTTFQYSCRTMLYSLRRSPQHFDALVAGHFRHRGHAILAACKYYMEGHKVGSVVPNEDEEDAKQQDDTDAGGSGSSSGAKPQPEKPDLCKGRAASFKTNMAVLFEELLMEFNVKGADTKKFCDEKLKKNQQAAAAAR</sequence>
<dbReference type="EMBL" id="AC145396">
    <property type="protein sequence ID" value="AAS98493.1"/>
    <property type="molecule type" value="Genomic_DNA"/>
</dbReference>
<proteinExistence type="predicted"/>
<evidence type="ECO:0000256" key="3">
    <source>
        <dbReference type="ARBA" id="ARBA00022741"/>
    </source>
</evidence>
<keyword evidence="5" id="KW-0067">ATP-binding</keyword>
<dbReference type="SUPFAM" id="SSF54495">
    <property type="entry name" value="UBC-like"/>
    <property type="match status" value="1"/>
</dbReference>
<evidence type="ECO:0000259" key="7">
    <source>
        <dbReference type="PROSITE" id="PS50127"/>
    </source>
</evidence>
<dbReference type="Gene3D" id="3.10.110.10">
    <property type="entry name" value="Ubiquitin Conjugating Enzyme"/>
    <property type="match status" value="1"/>
</dbReference>
<dbReference type="CDD" id="cd23837">
    <property type="entry name" value="UBCc_UBE2O"/>
    <property type="match status" value="1"/>
</dbReference>
<dbReference type="Proteomes" id="UP000000763">
    <property type="component" value="Chromosome 5"/>
</dbReference>
<dbReference type="InterPro" id="IPR016135">
    <property type="entry name" value="UBQ-conjugating_enzyme/RWD"/>
</dbReference>
<dbReference type="PANTHER" id="PTHR46116">
    <property type="entry name" value="(E3-INDEPENDENT) E2 UBIQUITIN-CONJUGATING ENZYME"/>
    <property type="match status" value="1"/>
</dbReference>
<dbReference type="EC" id="2.3.2.23" evidence="1"/>
<evidence type="ECO:0000256" key="2">
    <source>
        <dbReference type="ARBA" id="ARBA00022679"/>
    </source>
</evidence>
<keyword evidence="4" id="KW-0833">Ubl conjugation pathway</keyword>
<dbReference type="EMBL" id="AC135420">
    <property type="protein sequence ID" value="AAT73660.1"/>
    <property type="molecule type" value="Genomic_DNA"/>
</dbReference>
<evidence type="ECO:0000313" key="8">
    <source>
        <dbReference type="EMBL" id="AAS98493.1"/>
    </source>
</evidence>
<dbReference type="Pfam" id="PF00179">
    <property type="entry name" value="UQ_con"/>
    <property type="match status" value="1"/>
</dbReference>
<dbReference type="GO" id="GO:0061631">
    <property type="term" value="F:ubiquitin conjugating enzyme activity"/>
    <property type="evidence" value="ECO:0007669"/>
    <property type="project" value="UniProtKB-EC"/>
</dbReference>
<feature type="domain" description="UBC core" evidence="7">
    <location>
        <begin position="223"/>
        <end position="383"/>
    </location>
</feature>
<evidence type="ECO:0000313" key="9">
    <source>
        <dbReference type="EMBL" id="AAT73660.1"/>
    </source>
</evidence>
<gene>
    <name evidence="8" type="ORF">OSJNBa0042F15.15</name>
    <name evidence="9" type="ORF">OSJNBa0060G17.4</name>
</gene>
<keyword evidence="3" id="KW-0547">Nucleotide-binding</keyword>
<name>Q75GA0_ORYSJ</name>
<evidence type="ECO:0000313" key="10">
    <source>
        <dbReference type="Proteomes" id="UP000000763"/>
    </source>
</evidence>
<dbReference type="PROSITE" id="PS50127">
    <property type="entry name" value="UBC_2"/>
    <property type="match status" value="1"/>
</dbReference>
<evidence type="ECO:0000256" key="5">
    <source>
        <dbReference type="ARBA" id="ARBA00022840"/>
    </source>
</evidence>
<dbReference type="SMART" id="SM00212">
    <property type="entry name" value="UBCc"/>
    <property type="match status" value="1"/>
</dbReference>
<feature type="region of interest" description="Disordered" evidence="6">
    <location>
        <begin position="428"/>
        <end position="461"/>
    </location>
</feature>
<organism evidence="8 10">
    <name type="scientific">Oryza sativa subsp. japonica</name>
    <name type="common">Rice</name>
    <dbReference type="NCBI Taxonomy" id="39947"/>
    <lineage>
        <taxon>Eukaryota</taxon>
        <taxon>Viridiplantae</taxon>
        <taxon>Streptophyta</taxon>
        <taxon>Embryophyta</taxon>
        <taxon>Tracheophyta</taxon>
        <taxon>Spermatophyta</taxon>
        <taxon>Magnoliopsida</taxon>
        <taxon>Liliopsida</taxon>
        <taxon>Poales</taxon>
        <taxon>Poaceae</taxon>
        <taxon>BOP clade</taxon>
        <taxon>Oryzoideae</taxon>
        <taxon>Oryzeae</taxon>
        <taxon>Oryzinae</taxon>
        <taxon>Oryza</taxon>
        <taxon>Oryza sativa</taxon>
    </lineage>
</organism>